<organism evidence="4 5">
    <name type="scientific">Psychroflexus planctonicus</name>
    <dbReference type="NCBI Taxonomy" id="1526575"/>
    <lineage>
        <taxon>Bacteria</taxon>
        <taxon>Pseudomonadati</taxon>
        <taxon>Bacteroidota</taxon>
        <taxon>Flavobacteriia</taxon>
        <taxon>Flavobacteriales</taxon>
        <taxon>Flavobacteriaceae</taxon>
        <taxon>Psychroflexus</taxon>
    </lineage>
</organism>
<dbReference type="EMBL" id="BMGM01000002">
    <property type="protein sequence ID" value="GGE27136.1"/>
    <property type="molecule type" value="Genomic_DNA"/>
</dbReference>
<dbReference type="Proteomes" id="UP000599179">
    <property type="component" value="Unassembled WGS sequence"/>
</dbReference>
<gene>
    <name evidence="4" type="ORF">GCM10010832_04850</name>
</gene>
<feature type="domain" description="Carbohydrate kinase PfkB" evidence="3">
    <location>
        <begin position="168"/>
        <end position="301"/>
    </location>
</feature>
<evidence type="ECO:0000256" key="2">
    <source>
        <dbReference type="ARBA" id="ARBA00022777"/>
    </source>
</evidence>
<dbReference type="PANTHER" id="PTHR10584">
    <property type="entry name" value="SUGAR KINASE"/>
    <property type="match status" value="1"/>
</dbReference>
<keyword evidence="2" id="KW-0418">Kinase</keyword>
<dbReference type="InterPro" id="IPR029056">
    <property type="entry name" value="Ribokinase-like"/>
</dbReference>
<evidence type="ECO:0000259" key="3">
    <source>
        <dbReference type="Pfam" id="PF00294"/>
    </source>
</evidence>
<dbReference type="Gene3D" id="3.40.1190.20">
    <property type="match status" value="1"/>
</dbReference>
<proteinExistence type="predicted"/>
<dbReference type="RefSeq" id="WP_188457498.1">
    <property type="nucleotide sequence ID" value="NZ_BMGM01000002.1"/>
</dbReference>
<dbReference type="Pfam" id="PF00294">
    <property type="entry name" value="PfkB"/>
    <property type="match status" value="1"/>
</dbReference>
<evidence type="ECO:0000313" key="4">
    <source>
        <dbReference type="EMBL" id="GGE27136.1"/>
    </source>
</evidence>
<name>A0ABQ1SEH7_9FLAO</name>
<dbReference type="PANTHER" id="PTHR10584:SF166">
    <property type="entry name" value="RIBOKINASE"/>
    <property type="match status" value="1"/>
</dbReference>
<dbReference type="SUPFAM" id="SSF53613">
    <property type="entry name" value="Ribokinase-like"/>
    <property type="match status" value="1"/>
</dbReference>
<protein>
    <recommendedName>
        <fullName evidence="3">Carbohydrate kinase PfkB domain-containing protein</fullName>
    </recommendedName>
</protein>
<reference evidence="5" key="1">
    <citation type="journal article" date="2019" name="Int. J. Syst. Evol. Microbiol.">
        <title>The Global Catalogue of Microorganisms (GCM) 10K type strain sequencing project: providing services to taxonomists for standard genome sequencing and annotation.</title>
        <authorList>
            <consortium name="The Broad Institute Genomics Platform"/>
            <consortium name="The Broad Institute Genome Sequencing Center for Infectious Disease"/>
            <person name="Wu L."/>
            <person name="Ma J."/>
        </authorList>
    </citation>
    <scope>NUCLEOTIDE SEQUENCE [LARGE SCALE GENOMIC DNA]</scope>
    <source>
        <strain evidence="5">CGMCC 1.12931</strain>
    </source>
</reference>
<sequence>MQIKIAVAGPIPRDTIETFKGDVIQKYGCISHPSIALAKLLENKGKVYPIAHIHQKDKKAIHALFQDYPSIDVSGLSDEANRGTVIHLKFKDQNNRIEKQTAFMPPITAKDVENFLDVDAFVFVPITDFEIALDTLKYIKANSKAKIIFDAHGPTTCVSVHGNRHRKFWVDIDLWLPHIDVLKMNLEESQSCLLQSEYKQEELVAYQEGEIDHLDELAEYVLHKGVTFLYVTLDAEGCMEYHLENGNVVKHFTPSIQVDEVIDTTGCGDSFAGGLAYGFAKLNDAKAAAEYANIFGGLRTQGKTFSVFKNQEETEQIRKEFYFQNTP</sequence>
<accession>A0ABQ1SEH7</accession>
<evidence type="ECO:0000313" key="5">
    <source>
        <dbReference type="Proteomes" id="UP000599179"/>
    </source>
</evidence>
<comment type="caution">
    <text evidence="4">The sequence shown here is derived from an EMBL/GenBank/DDBJ whole genome shotgun (WGS) entry which is preliminary data.</text>
</comment>
<evidence type="ECO:0000256" key="1">
    <source>
        <dbReference type="ARBA" id="ARBA00022679"/>
    </source>
</evidence>
<keyword evidence="5" id="KW-1185">Reference proteome</keyword>
<keyword evidence="1" id="KW-0808">Transferase</keyword>
<dbReference type="InterPro" id="IPR011611">
    <property type="entry name" value="PfkB_dom"/>
</dbReference>